<keyword evidence="3" id="KW-1185">Reference proteome</keyword>
<gene>
    <name evidence="2" type="ORF">AB0E89_34160</name>
</gene>
<dbReference type="InterPro" id="IPR012334">
    <property type="entry name" value="Pectin_lyas_fold"/>
</dbReference>
<evidence type="ECO:0000313" key="2">
    <source>
        <dbReference type="EMBL" id="MEU3785524.1"/>
    </source>
</evidence>
<proteinExistence type="predicted"/>
<sequence length="713" mass="73383">MNDQPLRPGPAAPAVPVTPTAPAVPAVPVAPTALAGSTALAALAAPAGRARVGLPPVLFTRSARRDAREGRSPRRLAVSLSVLGLLTGPVVLFGAPAAQAASCSGQVRYASSTNTIYLTSGTASLSDIDALCPSAPLVETDPGTNTWELSADLVVQNGATLNLHGTSVGGDVNTLRLRSLSDNAATHVSSITAQYGDIDIDSTHITSWDDATGAPDTDPYLPANAASGSRARAFIRALSYLDTDGTPRESRMDIKNSDIGYLGSHAAESYGVSYKGRGCDSTHLDVCAALNVYGSETNTRFHDNFMGTYTFDAYGMAFTGNEYDHNVMYGLDPHDDSDYLTITHNHSHDNGDHGIICSQRCDHLEIAYNEVDHNGIPPYVPTGDDDPSDNQVHGIMIHRGVTDSVIENNYVHDQPNGSGIAVFDSSGDTIRNNTVTGAEYGLRYSVGSRNITTTGNTVTNSSQYAVFTYQGSDIPAYTNSTGRPSNLVFTGNTFDTTSSNVVKLNQTDGTVFTGNTFSGVFSSGVLTQWSTGTVFSGNTVPTSLTYSVKGDSTTPGSITFKDVKQSTKASVDSVSSATFTGSAGTVYKASGYPAVTTALGSSGVGSTATLTAATVGTSQVTVTPQSVAVVPASGTAKGRVPTGAGAYEVLVAPGTAGTDLAFTTTGLTPGASYALTAGGTTLATGTASAAGTLTLHTAPSTTQEVDYQVVSAG</sequence>
<dbReference type="RefSeq" id="WP_361707154.1">
    <property type="nucleotide sequence ID" value="NZ_JBEZVE010000021.1"/>
</dbReference>
<dbReference type="InterPro" id="IPR039448">
    <property type="entry name" value="Beta_helix"/>
</dbReference>
<evidence type="ECO:0000313" key="3">
    <source>
        <dbReference type="Proteomes" id="UP001550739"/>
    </source>
</evidence>
<dbReference type="SUPFAM" id="SSF51126">
    <property type="entry name" value="Pectin lyase-like"/>
    <property type="match status" value="1"/>
</dbReference>
<dbReference type="NCBIfam" id="TIGR03804">
    <property type="entry name" value="para_beta_helix"/>
    <property type="match status" value="1"/>
</dbReference>
<comment type="caution">
    <text evidence="2">The sequence shown here is derived from an EMBL/GenBank/DDBJ whole genome shotgun (WGS) entry which is preliminary data.</text>
</comment>
<dbReference type="SMART" id="SM00710">
    <property type="entry name" value="PbH1"/>
    <property type="match status" value="7"/>
</dbReference>
<dbReference type="Proteomes" id="UP001550739">
    <property type="component" value="Unassembled WGS sequence"/>
</dbReference>
<reference evidence="2 3" key="1">
    <citation type="submission" date="2024-06" db="EMBL/GenBank/DDBJ databases">
        <title>The Natural Products Discovery Center: Release of the First 8490 Sequenced Strains for Exploring Actinobacteria Biosynthetic Diversity.</title>
        <authorList>
            <person name="Kalkreuter E."/>
            <person name="Kautsar S.A."/>
            <person name="Yang D."/>
            <person name="Bader C.D."/>
            <person name="Teijaro C.N."/>
            <person name="Fluegel L."/>
            <person name="Davis C.M."/>
            <person name="Simpson J.R."/>
            <person name="Lauterbach L."/>
            <person name="Steele A.D."/>
            <person name="Gui C."/>
            <person name="Meng S."/>
            <person name="Li G."/>
            <person name="Viehrig K."/>
            <person name="Ye F."/>
            <person name="Su P."/>
            <person name="Kiefer A.F."/>
            <person name="Nichols A."/>
            <person name="Cepeda A.J."/>
            <person name="Yan W."/>
            <person name="Fan B."/>
            <person name="Jiang Y."/>
            <person name="Adhikari A."/>
            <person name="Zheng C.-J."/>
            <person name="Schuster L."/>
            <person name="Cowan T.M."/>
            <person name="Smanski M.J."/>
            <person name="Chevrette M.G."/>
            <person name="De Carvalho L.P.S."/>
            <person name="Shen B."/>
        </authorList>
    </citation>
    <scope>NUCLEOTIDE SEQUENCE [LARGE SCALE GENOMIC DNA]</scope>
    <source>
        <strain evidence="2 3">NPDC033843</strain>
    </source>
</reference>
<dbReference type="InterPro" id="IPR022441">
    <property type="entry name" value="Para_beta_helix_rpt-2"/>
</dbReference>
<organism evidence="2 3">
    <name type="scientific">Streptomyces sp. 900129855</name>
    <dbReference type="NCBI Taxonomy" id="3155129"/>
    <lineage>
        <taxon>Bacteria</taxon>
        <taxon>Bacillati</taxon>
        <taxon>Actinomycetota</taxon>
        <taxon>Actinomycetes</taxon>
        <taxon>Kitasatosporales</taxon>
        <taxon>Streptomycetaceae</taxon>
        <taxon>Streptomyces</taxon>
    </lineage>
</organism>
<accession>A0ABV2ZSK3</accession>
<protein>
    <submittedName>
        <fullName evidence="2">Right-handed parallel beta-helix repeat-containing protein</fullName>
    </submittedName>
</protein>
<feature type="domain" description="Right handed beta helix" evidence="1">
    <location>
        <begin position="389"/>
        <end position="472"/>
    </location>
</feature>
<name>A0ABV2ZSK3_9ACTN</name>
<dbReference type="EMBL" id="JBEZVE010000021">
    <property type="protein sequence ID" value="MEU3785524.1"/>
    <property type="molecule type" value="Genomic_DNA"/>
</dbReference>
<evidence type="ECO:0000259" key="1">
    <source>
        <dbReference type="Pfam" id="PF13229"/>
    </source>
</evidence>
<dbReference type="InterPro" id="IPR011050">
    <property type="entry name" value="Pectin_lyase_fold/virulence"/>
</dbReference>
<dbReference type="Gene3D" id="2.160.20.10">
    <property type="entry name" value="Single-stranded right-handed beta-helix, Pectin lyase-like"/>
    <property type="match status" value="1"/>
</dbReference>
<dbReference type="InterPro" id="IPR006626">
    <property type="entry name" value="PbH1"/>
</dbReference>
<dbReference type="Pfam" id="PF13229">
    <property type="entry name" value="Beta_helix"/>
    <property type="match status" value="1"/>
</dbReference>